<dbReference type="Proteomes" id="UP000192582">
    <property type="component" value="Unassembled WGS sequence"/>
</dbReference>
<evidence type="ECO:0000313" key="3">
    <source>
        <dbReference type="Proteomes" id="UP000192582"/>
    </source>
</evidence>
<dbReference type="EMBL" id="FWWU01000003">
    <property type="protein sequence ID" value="SMB79166.1"/>
    <property type="molecule type" value="Genomic_DNA"/>
</dbReference>
<gene>
    <name evidence="2" type="ORF">SAMN00790413_05808</name>
</gene>
<dbReference type="OrthoDB" id="70691at2"/>
<dbReference type="AlphaFoldDB" id="A0A1W1UDI3"/>
<keyword evidence="1" id="KW-0732">Signal</keyword>
<reference evidence="2 3" key="1">
    <citation type="submission" date="2017-04" db="EMBL/GenBank/DDBJ databases">
        <authorList>
            <person name="Afonso C.L."/>
            <person name="Miller P.J."/>
            <person name="Scott M.A."/>
            <person name="Spackman E."/>
            <person name="Goraichik I."/>
            <person name="Dimitrov K.M."/>
            <person name="Suarez D.L."/>
            <person name="Swayne D.E."/>
        </authorList>
    </citation>
    <scope>NUCLEOTIDE SEQUENCE [LARGE SCALE GENOMIC DNA]</scope>
    <source>
        <strain evidence="2 3">KR-140</strain>
    </source>
</reference>
<evidence type="ECO:0000256" key="1">
    <source>
        <dbReference type="SAM" id="SignalP"/>
    </source>
</evidence>
<protein>
    <submittedName>
        <fullName evidence="2">Uncharacterized protein</fullName>
    </submittedName>
</protein>
<organism evidence="2 3">
    <name type="scientific">Deinococcus hopiensis KR-140</name>
    <dbReference type="NCBI Taxonomy" id="695939"/>
    <lineage>
        <taxon>Bacteria</taxon>
        <taxon>Thermotogati</taxon>
        <taxon>Deinococcota</taxon>
        <taxon>Deinococci</taxon>
        <taxon>Deinococcales</taxon>
        <taxon>Deinococcaceae</taxon>
        <taxon>Deinococcus</taxon>
    </lineage>
</organism>
<dbReference type="STRING" id="695939.SAMN00790413_05808"/>
<keyword evidence="3" id="KW-1185">Reference proteome</keyword>
<feature type="signal peptide" evidence="1">
    <location>
        <begin position="1"/>
        <end position="19"/>
    </location>
</feature>
<sequence length="170" mass="17957">MKKTMMMAGVLVFAGVAGAESGSGKGTITAPLQVGVGNVCAYMPSEFDHSDLNGANFTQTNNGDSSRPILSGSYYATKDLSGAATLRIRCTKGTQVKRSFPAQVLLLKDGRGGGDYLSVNVSERFTLLGSSGHLVPDVHQSAMTFKIPAGQWGASKGNYLGNFVMTYEYK</sequence>
<feature type="chain" id="PRO_5013388902" evidence="1">
    <location>
        <begin position="20"/>
        <end position="170"/>
    </location>
</feature>
<evidence type="ECO:0000313" key="2">
    <source>
        <dbReference type="EMBL" id="SMB79166.1"/>
    </source>
</evidence>
<name>A0A1W1UDI3_9DEIO</name>
<accession>A0A1W1UDI3</accession>
<proteinExistence type="predicted"/>
<dbReference type="RefSeq" id="WP_084045431.1">
    <property type="nucleotide sequence ID" value="NZ_FWWU01000003.1"/>
</dbReference>